<reference evidence="2 3" key="1">
    <citation type="submission" date="2017-01" db="EMBL/GenBank/DDBJ databases">
        <authorList>
            <consortium name="Urmite Genomes"/>
        </authorList>
    </citation>
    <scope>NUCLEOTIDE SEQUENCE [LARGE SCALE GENOMIC DNA]</scope>
    <source>
        <strain evidence="2 3">AB215</strain>
    </source>
</reference>
<dbReference type="Proteomes" id="UP000240424">
    <property type="component" value="Unassembled WGS sequence"/>
</dbReference>
<name>A0A2U3PCD9_9MYCO</name>
<organism evidence="2 3">
    <name type="scientific">Mycobacterium numidiamassiliense</name>
    <dbReference type="NCBI Taxonomy" id="1841861"/>
    <lineage>
        <taxon>Bacteria</taxon>
        <taxon>Bacillati</taxon>
        <taxon>Actinomycetota</taxon>
        <taxon>Actinomycetes</taxon>
        <taxon>Mycobacteriales</taxon>
        <taxon>Mycobacteriaceae</taxon>
        <taxon>Mycobacterium</taxon>
    </lineage>
</organism>
<protein>
    <submittedName>
        <fullName evidence="2">DUF305 domain-containing protein</fullName>
    </submittedName>
</protein>
<dbReference type="Pfam" id="PF03713">
    <property type="entry name" value="DUF305"/>
    <property type="match status" value="1"/>
</dbReference>
<dbReference type="Gene3D" id="1.20.1260.10">
    <property type="match status" value="1"/>
</dbReference>
<feature type="domain" description="DUF305" evidence="1">
    <location>
        <begin position="42"/>
        <end position="213"/>
    </location>
</feature>
<dbReference type="OrthoDB" id="26872at2"/>
<dbReference type="EMBL" id="FUEZ01000004">
    <property type="protein sequence ID" value="SPM41402.1"/>
    <property type="molecule type" value="Genomic_DNA"/>
</dbReference>
<dbReference type="AlphaFoldDB" id="A0A2U3PCD9"/>
<dbReference type="RefSeq" id="WP_077080020.1">
    <property type="nucleotide sequence ID" value="NZ_FUEZ01000004.1"/>
</dbReference>
<evidence type="ECO:0000259" key="1">
    <source>
        <dbReference type="Pfam" id="PF03713"/>
    </source>
</evidence>
<accession>A0A2U3PCD9</accession>
<dbReference type="InterPro" id="IPR005183">
    <property type="entry name" value="DUF305_CopM-like"/>
</dbReference>
<keyword evidence="3" id="KW-1185">Reference proteome</keyword>
<evidence type="ECO:0000313" key="2">
    <source>
        <dbReference type="EMBL" id="SPM41402.1"/>
    </source>
</evidence>
<sequence length="225" mass="24428">MSRTRWLITRIGTLLAFVAVVVILVTHHDAAPAPKPALSEVDTGFAQDMSVHHQQAVTLADVLAPGVDDDVRVLADQIRTKQIFEIGQMTGWLQAAGAPPVAAHPMAWMTAPHGAGSADSRHDGQTQTMSMPGMESDAMLMPGMASRADLVRLQGLKGRDNEIVFLQLMYRHHQGGIDMAMYVFNHTKTGFVRQAALAMARDQGEECALMSSIMLRLNASPLSYP</sequence>
<evidence type="ECO:0000313" key="3">
    <source>
        <dbReference type="Proteomes" id="UP000240424"/>
    </source>
</evidence>
<dbReference type="PANTHER" id="PTHR36933">
    <property type="entry name" value="SLL0788 PROTEIN"/>
    <property type="match status" value="1"/>
</dbReference>
<dbReference type="InterPro" id="IPR012347">
    <property type="entry name" value="Ferritin-like"/>
</dbReference>
<gene>
    <name evidence="2" type="ORF">MNAB215_3607</name>
</gene>
<dbReference type="STRING" id="1841861.GCA_900157365_01927"/>
<dbReference type="PANTHER" id="PTHR36933:SF1">
    <property type="entry name" value="SLL0788 PROTEIN"/>
    <property type="match status" value="1"/>
</dbReference>
<proteinExistence type="predicted"/>